<dbReference type="OrthoDB" id="10066840at2759"/>
<evidence type="ECO:0000256" key="1">
    <source>
        <dbReference type="SAM" id="SignalP"/>
    </source>
</evidence>
<gene>
    <name evidence="2" type="ORF">BB561_003244</name>
</gene>
<dbReference type="Proteomes" id="UP000245383">
    <property type="component" value="Unassembled WGS sequence"/>
</dbReference>
<protein>
    <recommendedName>
        <fullName evidence="4">Carbohydrate-binding module family 19 domain-containing protein</fullName>
    </recommendedName>
</protein>
<feature type="chain" id="PRO_5015667761" description="Carbohydrate-binding module family 19 domain-containing protein" evidence="1">
    <location>
        <begin position="25"/>
        <end position="119"/>
    </location>
</feature>
<keyword evidence="1" id="KW-0732">Signal</keyword>
<accession>A0A2T9YME1</accession>
<evidence type="ECO:0000313" key="2">
    <source>
        <dbReference type="EMBL" id="PVU93506.1"/>
    </source>
</evidence>
<dbReference type="AlphaFoldDB" id="A0A2T9YME1"/>
<name>A0A2T9YME1_9FUNG</name>
<sequence>MMFHKSTLSAWILAQALLQMSVYAYAPRANSEPYTVQMIYIPTTTTCTGYIFFTQGKPCKASCVRGDQGCDETIATCNEERTGFEECVDGELIFTECTAGQKCVPFGTKASCVRGDQEP</sequence>
<reference evidence="2 3" key="1">
    <citation type="journal article" date="2018" name="MBio">
        <title>Comparative Genomics Reveals the Core Gene Toolbox for the Fungus-Insect Symbiosis.</title>
        <authorList>
            <person name="Wang Y."/>
            <person name="Stata M."/>
            <person name="Wang W."/>
            <person name="Stajich J.E."/>
            <person name="White M.M."/>
            <person name="Moncalvo J.M."/>
        </authorList>
    </citation>
    <scope>NUCLEOTIDE SEQUENCE [LARGE SCALE GENOMIC DNA]</scope>
    <source>
        <strain evidence="2 3">SWE-8-4</strain>
    </source>
</reference>
<comment type="caution">
    <text evidence="2">The sequence shown here is derived from an EMBL/GenBank/DDBJ whole genome shotgun (WGS) entry which is preliminary data.</text>
</comment>
<feature type="signal peptide" evidence="1">
    <location>
        <begin position="1"/>
        <end position="24"/>
    </location>
</feature>
<keyword evidence="3" id="KW-1185">Reference proteome</keyword>
<proteinExistence type="predicted"/>
<organism evidence="2 3">
    <name type="scientific">Smittium simulii</name>
    <dbReference type="NCBI Taxonomy" id="133385"/>
    <lineage>
        <taxon>Eukaryota</taxon>
        <taxon>Fungi</taxon>
        <taxon>Fungi incertae sedis</taxon>
        <taxon>Zoopagomycota</taxon>
        <taxon>Kickxellomycotina</taxon>
        <taxon>Harpellomycetes</taxon>
        <taxon>Harpellales</taxon>
        <taxon>Legeriomycetaceae</taxon>
        <taxon>Smittium</taxon>
    </lineage>
</organism>
<dbReference type="EMBL" id="MBFR01000127">
    <property type="protein sequence ID" value="PVU93506.1"/>
    <property type="molecule type" value="Genomic_DNA"/>
</dbReference>
<evidence type="ECO:0000313" key="3">
    <source>
        <dbReference type="Proteomes" id="UP000245383"/>
    </source>
</evidence>
<evidence type="ECO:0008006" key="4">
    <source>
        <dbReference type="Google" id="ProtNLM"/>
    </source>
</evidence>